<organism evidence="1 2">
    <name type="scientific">Candidatus Aramenus sulfurataquae</name>
    <dbReference type="NCBI Taxonomy" id="1326980"/>
    <lineage>
        <taxon>Archaea</taxon>
        <taxon>Thermoproteota</taxon>
        <taxon>Thermoprotei</taxon>
        <taxon>Sulfolobales</taxon>
        <taxon>Sulfolobaceae</taxon>
        <taxon>Candidatus Aramenus</taxon>
    </lineage>
</organism>
<dbReference type="Proteomes" id="UP000053480">
    <property type="component" value="Unassembled WGS sequence"/>
</dbReference>
<accession>A0ACC6TMT6</accession>
<evidence type="ECO:0000313" key="1">
    <source>
        <dbReference type="EMBL" id="MEW9491089.1"/>
    </source>
</evidence>
<protein>
    <submittedName>
        <fullName evidence="1">Methionine--tRNA ligase subunit beta</fullName>
        <ecNumber evidence="1">6.1.1.10</ecNumber>
    </submittedName>
</protein>
<reference evidence="1" key="1">
    <citation type="submission" date="2024-07" db="EMBL/GenBank/DDBJ databases">
        <title>Metagenome and Metagenome-Assembled Genomes of Archaea from a hot spring from the geothermal field of Los Azufres, Mexico.</title>
        <authorList>
            <person name="Marin-Paredes R."/>
            <person name="Martinez-Romero E."/>
            <person name="Servin-Garciduenas L.E."/>
        </authorList>
    </citation>
    <scope>NUCLEOTIDE SEQUENCE</scope>
    <source>
        <strain evidence="1">AZ1-454</strain>
    </source>
</reference>
<sequence>MEITIDDFAKLDIRVGVVKFAEKIEGTKLLRLIVDLGSEERQIISGIAEYYTPEQMLNKKVVVLTNLKPRVIRGYESQGMVLAAGCKEDEKRGVRPSLLTPDSDVPPGTKIC</sequence>
<proteinExistence type="predicted"/>
<dbReference type="EC" id="6.1.1.10" evidence="1"/>
<keyword evidence="1" id="KW-0436">Ligase</keyword>
<comment type="caution">
    <text evidence="1">The sequence shown here is derived from an EMBL/GenBank/DDBJ whole genome shotgun (WGS) entry which is preliminary data.</text>
</comment>
<name>A0ACC6TMT6_9CREN</name>
<dbReference type="EMBL" id="JZWS03000002">
    <property type="protein sequence ID" value="MEW9491089.1"/>
    <property type="molecule type" value="Genomic_DNA"/>
</dbReference>
<gene>
    <name evidence="1" type="primary">metG</name>
    <name evidence="1" type="ORF">TQ35_0002660</name>
</gene>
<evidence type="ECO:0000313" key="2">
    <source>
        <dbReference type="Proteomes" id="UP000053480"/>
    </source>
</evidence>